<dbReference type="Proteomes" id="UP001187192">
    <property type="component" value="Unassembled WGS sequence"/>
</dbReference>
<keyword evidence="4" id="KW-1185">Reference proteome</keyword>
<reference evidence="2" key="1">
    <citation type="submission" date="2023-07" db="EMBL/GenBank/DDBJ databases">
        <title>draft genome sequence of fig (Ficus carica).</title>
        <authorList>
            <person name="Takahashi T."/>
            <person name="Nishimura K."/>
        </authorList>
    </citation>
    <scope>NUCLEOTIDE SEQUENCE</scope>
</reference>
<proteinExistence type="predicted"/>
<sequence>MEERCQKMAEKLAELEGQLAASKKENKELKEKGKDREEVGRIDLDDIDSEEIKLRADALDGKNNKKTKQR</sequence>
<comment type="caution">
    <text evidence="2">The sequence shown here is derived from an EMBL/GenBank/DDBJ whole genome shotgun (WGS) entry which is preliminary data.</text>
</comment>
<accession>A0AA88A7V7</accession>
<evidence type="ECO:0000313" key="4">
    <source>
        <dbReference type="Proteomes" id="UP001187192"/>
    </source>
</evidence>
<keyword evidence="1" id="KW-0175">Coiled coil</keyword>
<gene>
    <name evidence="2" type="ORF">TIFTF001_042271</name>
    <name evidence="3" type="ORF">TIFTF001_042273</name>
</gene>
<evidence type="ECO:0000256" key="1">
    <source>
        <dbReference type="SAM" id="Coils"/>
    </source>
</evidence>
<evidence type="ECO:0000313" key="3">
    <source>
        <dbReference type="EMBL" id="GMN35714.1"/>
    </source>
</evidence>
<evidence type="ECO:0000313" key="2">
    <source>
        <dbReference type="EMBL" id="GMN35706.1"/>
    </source>
</evidence>
<dbReference type="Gramene" id="FCD_00029438-RA">
    <property type="protein sequence ID" value="FCD_00029438-RA:cds"/>
    <property type="gene ID" value="FCD_00029438"/>
</dbReference>
<feature type="coiled-coil region" evidence="1">
    <location>
        <begin position="5"/>
        <end position="32"/>
    </location>
</feature>
<protein>
    <submittedName>
        <fullName evidence="2">Uncharacterized protein</fullName>
    </submittedName>
</protein>
<dbReference type="EMBL" id="BTGU01002230">
    <property type="protein sequence ID" value="GMN35706.1"/>
    <property type="molecule type" value="Genomic_DNA"/>
</dbReference>
<name>A0AA88A7V7_FICCA</name>
<dbReference type="AlphaFoldDB" id="A0AA88A7V7"/>
<dbReference type="EMBL" id="BTGU01002231">
    <property type="protein sequence ID" value="GMN35714.1"/>
    <property type="molecule type" value="Genomic_DNA"/>
</dbReference>
<organism evidence="2 4">
    <name type="scientific">Ficus carica</name>
    <name type="common">Common fig</name>
    <dbReference type="NCBI Taxonomy" id="3494"/>
    <lineage>
        <taxon>Eukaryota</taxon>
        <taxon>Viridiplantae</taxon>
        <taxon>Streptophyta</taxon>
        <taxon>Embryophyta</taxon>
        <taxon>Tracheophyta</taxon>
        <taxon>Spermatophyta</taxon>
        <taxon>Magnoliopsida</taxon>
        <taxon>eudicotyledons</taxon>
        <taxon>Gunneridae</taxon>
        <taxon>Pentapetalae</taxon>
        <taxon>rosids</taxon>
        <taxon>fabids</taxon>
        <taxon>Rosales</taxon>
        <taxon>Moraceae</taxon>
        <taxon>Ficeae</taxon>
        <taxon>Ficus</taxon>
    </lineage>
</organism>